<accession>A0ABS7DBS6</accession>
<dbReference type="InterPro" id="IPR050095">
    <property type="entry name" value="ECF_ABC_transporter_ATP-bd"/>
</dbReference>
<dbReference type="PROSITE" id="PS50893">
    <property type="entry name" value="ABC_TRANSPORTER_2"/>
    <property type="match status" value="1"/>
</dbReference>
<evidence type="ECO:0000313" key="13">
    <source>
        <dbReference type="Proteomes" id="UP000812277"/>
    </source>
</evidence>
<feature type="transmembrane region" description="Helical" evidence="9">
    <location>
        <begin position="17"/>
        <end position="37"/>
    </location>
</feature>
<dbReference type="PANTHER" id="PTHR43553">
    <property type="entry name" value="HEAVY METAL TRANSPORTER"/>
    <property type="match status" value="1"/>
</dbReference>
<evidence type="ECO:0000256" key="3">
    <source>
        <dbReference type="ARBA" id="ARBA00022448"/>
    </source>
</evidence>
<sequence length="543" mass="62095">MYLLLDLAFPAKRNSKLIAITLLSVLSGFGGAFIIVVLNQAVQHDPAGWVEYFLFAIFASLYGGRVVRIKLTEISNRIVLEKRTSLIEKLLNASYEKIEKVDKGNIRVCLNHDTETISRFAGEAVSIIRNSVTLLVSLLYLATLNITALLVSVAVFGIAIAFYYITSRRAGKDWTKNRDIQNLFYKYIDDLIYGYKELSMKKAKRADFQNDILQSCQINFETRVRGENRFTNVFLIGELLTFSIIGMVIFIFPLLFVLEPAFLLSYLLIFLYINGQISSLLNSIPQVVMMRISWARIKETIEQIENIKVNEQEREDEIEAVPASIRLQLHDVGYEYENEEDTPFSIGPVNCEFRSGEITFITGGNGSGKSTLAKIITGLYTPHQGYVTFNGMPVSQKYLSEQFTAVFSDFYLFEKLYGVSYQEKKQQLDQYLKLLQIDTKLTVDHGKFSTVALSTGQRKRLALLISYMEDAPIILFDEWAADQDPEFRKFFYYELLPELRQRGKCVIAITHDEHYFHMADHHLKMEFGQLKLQVLEGVGAEGH</sequence>
<feature type="transmembrane region" description="Helical" evidence="9">
    <location>
        <begin position="49"/>
        <end position="67"/>
    </location>
</feature>
<keyword evidence="3" id="KW-0813">Transport</keyword>
<protein>
    <submittedName>
        <fullName evidence="12">Cyclic peptide export ABC transporter</fullName>
    </submittedName>
</protein>
<evidence type="ECO:0000256" key="8">
    <source>
        <dbReference type="ARBA" id="ARBA00023136"/>
    </source>
</evidence>
<dbReference type="Gene3D" id="3.40.50.300">
    <property type="entry name" value="P-loop containing nucleotide triphosphate hydrolases"/>
    <property type="match status" value="1"/>
</dbReference>
<feature type="domain" description="ABC transmembrane type-1" evidence="11">
    <location>
        <begin position="17"/>
        <end position="289"/>
    </location>
</feature>
<keyword evidence="7 9" id="KW-1133">Transmembrane helix</keyword>
<keyword evidence="8 9" id="KW-0472">Membrane</keyword>
<dbReference type="NCBIfam" id="TIGR01194">
    <property type="entry name" value="cyc_pep_trnsptr"/>
    <property type="match status" value="1"/>
</dbReference>
<comment type="caution">
    <text evidence="12">The sequence shown here is derived from an EMBL/GenBank/DDBJ whole genome shotgun (WGS) entry which is preliminary data.</text>
</comment>
<dbReference type="InterPro" id="IPR027417">
    <property type="entry name" value="P-loop_NTPase"/>
</dbReference>
<dbReference type="InterPro" id="IPR036640">
    <property type="entry name" value="ABC1_TM_sf"/>
</dbReference>
<keyword evidence="5" id="KW-0547">Nucleotide-binding</keyword>
<keyword evidence="4 9" id="KW-0812">Transmembrane</keyword>
<dbReference type="Pfam" id="PF00005">
    <property type="entry name" value="ABC_tran"/>
    <property type="match status" value="1"/>
</dbReference>
<feature type="transmembrane region" description="Helical" evidence="9">
    <location>
        <begin position="146"/>
        <end position="166"/>
    </location>
</feature>
<dbReference type="PROSITE" id="PS50929">
    <property type="entry name" value="ABC_TM1F"/>
    <property type="match status" value="1"/>
</dbReference>
<dbReference type="InterPro" id="IPR005898">
    <property type="entry name" value="Cyc_pep_transpt_SyrD/YojI"/>
</dbReference>
<dbReference type="SUPFAM" id="SSF90123">
    <property type="entry name" value="ABC transporter transmembrane region"/>
    <property type="match status" value="1"/>
</dbReference>
<evidence type="ECO:0000259" key="11">
    <source>
        <dbReference type="PROSITE" id="PS50929"/>
    </source>
</evidence>
<gene>
    <name evidence="12" type="ORF">K0T92_21815</name>
</gene>
<feature type="domain" description="ABC transporter" evidence="10">
    <location>
        <begin position="327"/>
        <end position="542"/>
    </location>
</feature>
<evidence type="ECO:0000256" key="5">
    <source>
        <dbReference type="ARBA" id="ARBA00022741"/>
    </source>
</evidence>
<evidence type="ECO:0000256" key="6">
    <source>
        <dbReference type="ARBA" id="ARBA00022840"/>
    </source>
</evidence>
<proteinExistence type="inferred from homology"/>
<dbReference type="InterPro" id="IPR011527">
    <property type="entry name" value="ABC1_TM_dom"/>
</dbReference>
<evidence type="ECO:0000256" key="9">
    <source>
        <dbReference type="SAM" id="Phobius"/>
    </source>
</evidence>
<dbReference type="PANTHER" id="PTHR43553:SF11">
    <property type="entry name" value="ABC TRANSPORTER ATP-BINDING_PERMEASE PROTEIN YOJI"/>
    <property type="match status" value="1"/>
</dbReference>
<evidence type="ECO:0000256" key="7">
    <source>
        <dbReference type="ARBA" id="ARBA00022989"/>
    </source>
</evidence>
<feature type="transmembrane region" description="Helical" evidence="9">
    <location>
        <begin position="233"/>
        <end position="256"/>
    </location>
</feature>
<evidence type="ECO:0000313" key="12">
    <source>
        <dbReference type="EMBL" id="MBW7477361.1"/>
    </source>
</evidence>
<dbReference type="EMBL" id="JAHZIJ010000023">
    <property type="protein sequence ID" value="MBW7477361.1"/>
    <property type="molecule type" value="Genomic_DNA"/>
</dbReference>
<dbReference type="RefSeq" id="WP_219874612.1">
    <property type="nucleotide sequence ID" value="NZ_JAHZIJ010000023.1"/>
</dbReference>
<keyword evidence="6" id="KW-0067">ATP-binding</keyword>
<dbReference type="Proteomes" id="UP000812277">
    <property type="component" value="Unassembled WGS sequence"/>
</dbReference>
<comment type="similarity">
    <text evidence="2">Belongs to the ABC transporter superfamily.</text>
</comment>
<comment type="subcellular location">
    <subcellularLocation>
        <location evidence="1">Cell membrane</location>
        <topology evidence="1">Multi-pass membrane protein</topology>
    </subcellularLocation>
</comment>
<feature type="transmembrane region" description="Helical" evidence="9">
    <location>
        <begin position="120"/>
        <end position="140"/>
    </location>
</feature>
<dbReference type="InterPro" id="IPR003593">
    <property type="entry name" value="AAA+_ATPase"/>
</dbReference>
<dbReference type="SMART" id="SM00382">
    <property type="entry name" value="AAA"/>
    <property type="match status" value="1"/>
</dbReference>
<evidence type="ECO:0000256" key="4">
    <source>
        <dbReference type="ARBA" id="ARBA00022692"/>
    </source>
</evidence>
<reference evidence="12 13" key="1">
    <citation type="submission" date="2021-07" db="EMBL/GenBank/DDBJ databases">
        <title>Paenibacillus radiodurans sp. nov., isolated from the southeastern edge of Tengger Desert.</title>
        <authorList>
            <person name="Zhang G."/>
        </authorList>
    </citation>
    <scope>NUCLEOTIDE SEQUENCE [LARGE SCALE GENOMIC DNA]</scope>
    <source>
        <strain evidence="12 13">DT7-4</strain>
    </source>
</reference>
<name>A0ABS7DBS6_9BACL</name>
<dbReference type="Gene3D" id="1.20.1560.10">
    <property type="entry name" value="ABC transporter type 1, transmembrane domain"/>
    <property type="match status" value="1"/>
</dbReference>
<keyword evidence="13" id="KW-1185">Reference proteome</keyword>
<dbReference type="InterPro" id="IPR003439">
    <property type="entry name" value="ABC_transporter-like_ATP-bd"/>
</dbReference>
<feature type="transmembrane region" description="Helical" evidence="9">
    <location>
        <begin position="262"/>
        <end position="281"/>
    </location>
</feature>
<evidence type="ECO:0000256" key="2">
    <source>
        <dbReference type="ARBA" id="ARBA00005417"/>
    </source>
</evidence>
<dbReference type="SUPFAM" id="SSF52540">
    <property type="entry name" value="P-loop containing nucleoside triphosphate hydrolases"/>
    <property type="match status" value="1"/>
</dbReference>
<evidence type="ECO:0000259" key="10">
    <source>
        <dbReference type="PROSITE" id="PS50893"/>
    </source>
</evidence>
<evidence type="ECO:0000256" key="1">
    <source>
        <dbReference type="ARBA" id="ARBA00004651"/>
    </source>
</evidence>
<organism evidence="12 13">
    <name type="scientific">Paenibacillus oenotherae</name>
    <dbReference type="NCBI Taxonomy" id="1435645"/>
    <lineage>
        <taxon>Bacteria</taxon>
        <taxon>Bacillati</taxon>
        <taxon>Bacillota</taxon>
        <taxon>Bacilli</taxon>
        <taxon>Bacillales</taxon>
        <taxon>Paenibacillaceae</taxon>
        <taxon>Paenibacillus</taxon>
    </lineage>
</organism>